<dbReference type="RefSeq" id="XP_065962217.1">
    <property type="nucleotide sequence ID" value="XM_066107768.1"/>
</dbReference>
<dbReference type="InterPro" id="IPR001810">
    <property type="entry name" value="F-box_dom"/>
</dbReference>
<accession>A0A2W1H3S1</accession>
<dbReference type="Proteomes" id="UP000245464">
    <property type="component" value="Chromosome 5"/>
</dbReference>
<sequence>MTRSAAQTAKRRLQRQTNPSFHLARLPPELQLLVLSKCDLTSIRRLLEVSSSLRSMFLRYPKTTIRDMFADMPSPLGHLLRTVWKFHSNEDYKLDADLTLRVLHSNSLHEWAATLPQNTSSMDKPLESIRTLTAVYEEVTQAAECVAQDMADATEAIVHPHVVTKPIVMSTTEHTRMLCALLLNKIYYWIRKKFPHFGWTDDPEFVASFMRNIEPWQVEQAASIDEYLPASHAVGSRSLTFYTAINAPLDKLDCFHNSKYYQNHRLDWFHGSGPSFTLAARTHYNGYSTSTLWPWSAVTNNELPSLDVLSYTPQLLSPGWTLYASTDGDSIPNRRRYRDLSWYLGLMLWDESRLASWNIIDVDDFKAVVELGDGLASANLADLNRLMPVYSSPQPPEHLAGYNKRRETCQIIRWTRSSVQSSLEEFLQEETAPARILDGRQPVPVKYIKAGLQCYECGLEGHNHIRCEEETWSEAEEETGSKAEE</sequence>
<name>A0A2W1H3S1_9PLEO</name>
<reference evidence="1 2" key="1">
    <citation type="journal article" date="2018" name="BMC Genomics">
        <title>Comparative genomics of the wheat fungal pathogen Pyrenophora tritici-repentis reveals chromosomal variations and genome plasticity.</title>
        <authorList>
            <person name="Moolhuijzen P."/>
            <person name="See P.T."/>
            <person name="Hane J.K."/>
            <person name="Shi G."/>
            <person name="Liu Z."/>
            <person name="Oliver R.P."/>
            <person name="Moffat C.S."/>
        </authorList>
    </citation>
    <scope>NUCLEOTIDE SEQUENCE [LARGE SCALE GENOMIC DNA]</scope>
    <source>
        <strain evidence="1">M4</strain>
    </source>
</reference>
<dbReference type="AlphaFoldDB" id="A0A2W1H3S1"/>
<evidence type="ECO:0000313" key="2">
    <source>
        <dbReference type="Proteomes" id="UP000245464"/>
    </source>
</evidence>
<organism evidence="1 2">
    <name type="scientific">Pyrenophora tritici-repentis</name>
    <dbReference type="NCBI Taxonomy" id="45151"/>
    <lineage>
        <taxon>Eukaryota</taxon>
        <taxon>Fungi</taxon>
        <taxon>Dikarya</taxon>
        <taxon>Ascomycota</taxon>
        <taxon>Pezizomycotina</taxon>
        <taxon>Dothideomycetes</taxon>
        <taxon>Pleosporomycetidae</taxon>
        <taxon>Pleosporales</taxon>
        <taxon>Pleosporineae</taxon>
        <taxon>Pleosporaceae</taxon>
        <taxon>Pyrenophora</taxon>
    </lineage>
</organism>
<protein>
    <submittedName>
        <fullName evidence="1">FBOX domain containing protein</fullName>
    </submittedName>
</protein>
<gene>
    <name evidence="1" type="ORF">PtrM4_107700</name>
</gene>
<dbReference type="PROSITE" id="PS50181">
    <property type="entry name" value="FBOX"/>
    <property type="match status" value="1"/>
</dbReference>
<dbReference type="KEGG" id="ptrr:6343939"/>
<dbReference type="GeneID" id="6343939"/>
<dbReference type="EMBL" id="NQIK02000005">
    <property type="protein sequence ID" value="KAF7570768.1"/>
    <property type="molecule type" value="Genomic_DNA"/>
</dbReference>
<comment type="caution">
    <text evidence="1">The sequence shown here is derived from an EMBL/GenBank/DDBJ whole genome shotgun (WGS) entry which is preliminary data.</text>
</comment>
<evidence type="ECO:0000313" key="1">
    <source>
        <dbReference type="EMBL" id="KAF7570768.1"/>
    </source>
</evidence>
<proteinExistence type="predicted"/>